<dbReference type="SUPFAM" id="SSF50129">
    <property type="entry name" value="GroES-like"/>
    <property type="match status" value="1"/>
</dbReference>
<dbReference type="AlphaFoldDB" id="A0A8H3CG16"/>
<dbReference type="InterPro" id="IPR011032">
    <property type="entry name" value="GroES-like_sf"/>
</dbReference>
<gene>
    <name evidence="3" type="ORF">RDB_LOCUS129240</name>
</gene>
<evidence type="ECO:0000313" key="3">
    <source>
        <dbReference type="EMBL" id="CAE6484073.1"/>
    </source>
</evidence>
<evidence type="ECO:0000259" key="2">
    <source>
        <dbReference type="Pfam" id="PF00107"/>
    </source>
</evidence>
<dbReference type="Proteomes" id="UP000663888">
    <property type="component" value="Unassembled WGS sequence"/>
</dbReference>
<dbReference type="InterPro" id="IPR045010">
    <property type="entry name" value="MDR_fam"/>
</dbReference>
<dbReference type="Gene3D" id="3.90.180.10">
    <property type="entry name" value="Medium-chain alcohol dehydrogenases, catalytic domain"/>
    <property type="match status" value="1"/>
</dbReference>
<dbReference type="PANTHER" id="PTHR43205:SF7">
    <property type="entry name" value="PROSTAGLANDIN REDUCTASE 1"/>
    <property type="match status" value="1"/>
</dbReference>
<feature type="domain" description="Alcohol dehydrogenase-like C-terminal" evidence="2">
    <location>
        <begin position="173"/>
        <end position="297"/>
    </location>
</feature>
<keyword evidence="1" id="KW-0560">Oxidoreductase</keyword>
<dbReference type="GO" id="GO:0016628">
    <property type="term" value="F:oxidoreductase activity, acting on the CH-CH group of donors, NAD or NADP as acceptor"/>
    <property type="evidence" value="ECO:0007669"/>
    <property type="project" value="InterPro"/>
</dbReference>
<evidence type="ECO:0000256" key="1">
    <source>
        <dbReference type="ARBA" id="ARBA00023002"/>
    </source>
</evidence>
<dbReference type="PANTHER" id="PTHR43205">
    <property type="entry name" value="PROSTAGLANDIN REDUCTASE"/>
    <property type="match status" value="1"/>
</dbReference>
<dbReference type="Gene3D" id="3.40.50.720">
    <property type="entry name" value="NAD(P)-binding Rossmann-like Domain"/>
    <property type="match status" value="1"/>
</dbReference>
<dbReference type="InterPro" id="IPR036291">
    <property type="entry name" value="NAD(P)-bd_dom_sf"/>
</dbReference>
<dbReference type="Pfam" id="PF00107">
    <property type="entry name" value="ADH_zinc_N"/>
    <property type="match status" value="1"/>
</dbReference>
<organism evidence="3 4">
    <name type="scientific">Rhizoctonia solani</name>
    <dbReference type="NCBI Taxonomy" id="456999"/>
    <lineage>
        <taxon>Eukaryota</taxon>
        <taxon>Fungi</taxon>
        <taxon>Dikarya</taxon>
        <taxon>Basidiomycota</taxon>
        <taxon>Agaricomycotina</taxon>
        <taxon>Agaricomycetes</taxon>
        <taxon>Cantharellales</taxon>
        <taxon>Ceratobasidiaceae</taxon>
        <taxon>Rhizoctonia</taxon>
    </lineage>
</organism>
<protein>
    <recommendedName>
        <fullName evidence="2">Alcohol dehydrogenase-like C-terminal domain-containing protein</fullName>
    </recommendedName>
</protein>
<accession>A0A8H3CG16</accession>
<evidence type="ECO:0000313" key="4">
    <source>
        <dbReference type="Proteomes" id="UP000663888"/>
    </source>
</evidence>
<comment type="caution">
    <text evidence="3">The sequence shown here is derived from an EMBL/GenBank/DDBJ whole genome shotgun (WGS) entry which is preliminary data.</text>
</comment>
<dbReference type="EMBL" id="CAJMWX010001362">
    <property type="protein sequence ID" value="CAE6484073.1"/>
    <property type="molecule type" value="Genomic_DNA"/>
</dbReference>
<proteinExistence type="predicted"/>
<dbReference type="SUPFAM" id="SSF51735">
    <property type="entry name" value="NAD(P)-binding Rossmann-fold domains"/>
    <property type="match status" value="1"/>
</dbReference>
<name>A0A8H3CG16_9AGAM</name>
<sequence length="349" mass="38166">MAPIQNARLIFNKVPQDFPVPGETTVYETSETIDLDNLGIKARRMRDASKKSYSGAFALGKPILGFSVSRVLRSERSDVKEGDYLYVYETRRSFALLNYVPLAQWSYASTAFQEYNVLSAKHPLMVIDNKENLPLSLYVGVLGMPGKTAYYALEVIGKPQKGETIYVSTGAGPVGATVSQICKAAGLKVIASAGSDDKVEFLKSIGVDVAFNYKKDKISDVLEKEGPIDIYWDNVGGESLDAALEACKDHARIICCGAISAYNSKPAPIKNWNYFLTKRLTVRGFIVGELEAQVGQPKVFYEKMVPLVANGQIKWNEHVFEGLEKAGDAILAVQKGDNTAKSVVKVADA</sequence>
<dbReference type="CDD" id="cd05288">
    <property type="entry name" value="PGDH"/>
    <property type="match status" value="1"/>
</dbReference>
<reference evidence="3" key="1">
    <citation type="submission" date="2021-01" db="EMBL/GenBank/DDBJ databases">
        <authorList>
            <person name="Kaushik A."/>
        </authorList>
    </citation>
    <scope>NUCLEOTIDE SEQUENCE</scope>
    <source>
        <strain evidence="3">AG4-R118</strain>
    </source>
</reference>
<dbReference type="InterPro" id="IPR013149">
    <property type="entry name" value="ADH-like_C"/>
</dbReference>
<dbReference type="FunFam" id="3.40.50.720:FF:000121">
    <property type="entry name" value="Prostaglandin reductase 2"/>
    <property type="match status" value="1"/>
</dbReference>